<dbReference type="Gene3D" id="1.10.287.850">
    <property type="entry name" value="HP0062-like domain"/>
    <property type="match status" value="1"/>
</dbReference>
<protein>
    <recommendedName>
        <fullName evidence="1">PE domain-containing protein</fullName>
    </recommendedName>
</protein>
<dbReference type="InterPro" id="IPR000084">
    <property type="entry name" value="PE-PGRS_N"/>
</dbReference>
<dbReference type="RefSeq" id="WP_090609871.1">
    <property type="nucleotide sequence ID" value="NZ_CTEE01000002.1"/>
</dbReference>
<feature type="domain" description="PE" evidence="1">
    <location>
        <begin position="5"/>
        <end position="93"/>
    </location>
</feature>
<organism evidence="2 3">
    <name type="scientific">Mycobacterium lentiflavum</name>
    <dbReference type="NCBI Taxonomy" id="141349"/>
    <lineage>
        <taxon>Bacteria</taxon>
        <taxon>Bacillati</taxon>
        <taxon>Actinomycetota</taxon>
        <taxon>Actinomycetes</taxon>
        <taxon>Mycobacteriales</taxon>
        <taxon>Mycobacteriaceae</taxon>
        <taxon>Mycobacterium</taxon>
        <taxon>Mycobacterium simiae complex</taxon>
    </lineage>
</organism>
<gene>
    <name evidence="2" type="ORF">BN1232_06089</name>
</gene>
<sequence>MTLLVDPALVSASAGVDSIAAGVVGAGTLGASPVMAAVLPPGIDSTSVMAQGMVLAHAASALQMLGQFTGQRALFAAAKDLSAGVFSATEAANAAAAALGV</sequence>
<accession>A0A0E4H2P8</accession>
<dbReference type="AlphaFoldDB" id="A0A0E4H2P8"/>
<dbReference type="Pfam" id="PF00934">
    <property type="entry name" value="PE"/>
    <property type="match status" value="1"/>
</dbReference>
<evidence type="ECO:0000259" key="1">
    <source>
        <dbReference type="Pfam" id="PF00934"/>
    </source>
</evidence>
<dbReference type="Proteomes" id="UP000199251">
    <property type="component" value="Unassembled WGS sequence"/>
</dbReference>
<proteinExistence type="predicted"/>
<name>A0A0E4H2P8_MYCLN</name>
<evidence type="ECO:0000313" key="3">
    <source>
        <dbReference type="Proteomes" id="UP000199251"/>
    </source>
</evidence>
<dbReference type="STRING" id="141349.BN1232_06089"/>
<evidence type="ECO:0000313" key="2">
    <source>
        <dbReference type="EMBL" id="CQD24178.1"/>
    </source>
</evidence>
<reference evidence="2 3" key="1">
    <citation type="submission" date="2015-03" db="EMBL/GenBank/DDBJ databases">
        <authorList>
            <person name="Urmite Genomes"/>
        </authorList>
    </citation>
    <scope>NUCLEOTIDE SEQUENCE [LARGE SCALE GENOMIC DNA]</scope>
    <source>
        <strain evidence="2 3">CSUR P1491</strain>
    </source>
</reference>
<dbReference type="EMBL" id="CTEE01000002">
    <property type="protein sequence ID" value="CQD24178.1"/>
    <property type="molecule type" value="Genomic_DNA"/>
</dbReference>